<dbReference type="InterPro" id="IPR053780">
    <property type="entry name" value="Gp66-like"/>
</dbReference>
<protein>
    <recommendedName>
        <fullName evidence="2">N-acetyltransferase domain-containing protein</fullName>
    </recommendedName>
</protein>
<reference evidence="1" key="1">
    <citation type="journal article" date="2015" name="Nature">
        <title>Complex archaea that bridge the gap between prokaryotes and eukaryotes.</title>
        <authorList>
            <person name="Spang A."/>
            <person name="Saw J.H."/>
            <person name="Jorgensen S.L."/>
            <person name="Zaremba-Niedzwiedzka K."/>
            <person name="Martijn J."/>
            <person name="Lind A.E."/>
            <person name="van Eijk R."/>
            <person name="Schleper C."/>
            <person name="Guy L."/>
            <person name="Ettema T.J."/>
        </authorList>
    </citation>
    <scope>NUCLEOTIDE SEQUENCE</scope>
</reference>
<dbReference type="AlphaFoldDB" id="A0A0F9IH36"/>
<sequence>MEQAKCASVSNMRLRVVPTTLRKANDFVEKHHRHNGRTARNGGKFAIAAAFGDDIVGVAIVGNPISATYMDGFTAEVLRTCVDTTAPRNTNSFLYGACWRVWRNMGGLRLLTYTLQTESGVSLRAAGFCLVGKTRPTEPGWRKRDHLDRAWQPVMGVPKFRWEKTNAETRGGKVT</sequence>
<evidence type="ECO:0008006" key="2">
    <source>
        <dbReference type="Google" id="ProtNLM"/>
    </source>
</evidence>
<proteinExistence type="predicted"/>
<dbReference type="EMBL" id="LAZR01012440">
    <property type="protein sequence ID" value="KKM26832.1"/>
    <property type="molecule type" value="Genomic_DNA"/>
</dbReference>
<name>A0A0F9IH36_9ZZZZ</name>
<comment type="caution">
    <text evidence="1">The sequence shown here is derived from an EMBL/GenBank/DDBJ whole genome shotgun (WGS) entry which is preliminary data.</text>
</comment>
<dbReference type="NCBIfam" id="NF045478">
    <property type="entry name" value="XF1762_fam"/>
    <property type="match status" value="1"/>
</dbReference>
<evidence type="ECO:0000313" key="1">
    <source>
        <dbReference type="EMBL" id="KKM26832.1"/>
    </source>
</evidence>
<gene>
    <name evidence="1" type="ORF">LCGC14_1580820</name>
</gene>
<accession>A0A0F9IH36</accession>
<organism evidence="1">
    <name type="scientific">marine sediment metagenome</name>
    <dbReference type="NCBI Taxonomy" id="412755"/>
    <lineage>
        <taxon>unclassified sequences</taxon>
        <taxon>metagenomes</taxon>
        <taxon>ecological metagenomes</taxon>
    </lineage>
</organism>